<sequence length="120" mass="12924">MTGSMFPPTPPPTAAGAAAAVSNRSGTITVRTTEQGLPLDLRIDQSELRYGGQRLADEILKLCRRSAMEAGARRRDQLARDGMPADVLDKLGLPTRAQVADAQYAEDEEEAGPSSWMRPV</sequence>
<gene>
    <name evidence="2" type="ORF">SAMN05444695_103292</name>
</gene>
<keyword evidence="3" id="KW-1185">Reference proteome</keyword>
<name>A0A1G8FI78_9NOCA</name>
<evidence type="ECO:0008006" key="4">
    <source>
        <dbReference type="Google" id="ProtNLM"/>
    </source>
</evidence>
<reference evidence="2 3" key="1">
    <citation type="submission" date="2016-10" db="EMBL/GenBank/DDBJ databases">
        <authorList>
            <person name="de Groot N.N."/>
        </authorList>
    </citation>
    <scope>NUCLEOTIDE SEQUENCE [LARGE SCALE GENOMIC DNA]</scope>
    <source>
        <strain evidence="2 3">DSM 44892</strain>
    </source>
</reference>
<proteinExistence type="predicted"/>
<accession>A0A1G8FI78</accession>
<feature type="region of interest" description="Disordered" evidence="1">
    <location>
        <begin position="1"/>
        <end position="29"/>
    </location>
</feature>
<dbReference type="EMBL" id="FNDN01000003">
    <property type="protein sequence ID" value="SDH81873.1"/>
    <property type="molecule type" value="Genomic_DNA"/>
</dbReference>
<evidence type="ECO:0000313" key="2">
    <source>
        <dbReference type="EMBL" id="SDH81873.1"/>
    </source>
</evidence>
<feature type="region of interest" description="Disordered" evidence="1">
    <location>
        <begin position="101"/>
        <end position="120"/>
    </location>
</feature>
<evidence type="ECO:0000313" key="3">
    <source>
        <dbReference type="Proteomes" id="UP000183263"/>
    </source>
</evidence>
<organism evidence="2 3">
    <name type="scientific">Rhodococcus triatomae</name>
    <dbReference type="NCBI Taxonomy" id="300028"/>
    <lineage>
        <taxon>Bacteria</taxon>
        <taxon>Bacillati</taxon>
        <taxon>Actinomycetota</taxon>
        <taxon>Actinomycetes</taxon>
        <taxon>Mycobacteriales</taxon>
        <taxon>Nocardiaceae</taxon>
        <taxon>Rhodococcus</taxon>
    </lineage>
</organism>
<evidence type="ECO:0000256" key="1">
    <source>
        <dbReference type="SAM" id="MobiDB-lite"/>
    </source>
</evidence>
<dbReference type="AlphaFoldDB" id="A0A1G8FI78"/>
<protein>
    <recommendedName>
        <fullName evidence="4">YbaB/EbfC DNA-binding family protein</fullName>
    </recommendedName>
</protein>
<dbReference type="Proteomes" id="UP000183263">
    <property type="component" value="Unassembled WGS sequence"/>
</dbReference>